<proteinExistence type="predicted"/>
<reference evidence="1" key="1">
    <citation type="submission" date="2014-09" db="EMBL/GenBank/DDBJ databases">
        <authorList>
            <person name="Magalhaes I.L.F."/>
            <person name="Oliveira U."/>
            <person name="Santos F.R."/>
            <person name="Vidigal T.H.D.A."/>
            <person name="Brescovit A.D."/>
            <person name="Santos A.J."/>
        </authorList>
    </citation>
    <scope>NUCLEOTIDE SEQUENCE</scope>
    <source>
        <tissue evidence="1">Shoot tissue taken approximately 20 cm above the soil surface</tissue>
    </source>
</reference>
<dbReference type="EMBL" id="GBRH01221729">
    <property type="protein sequence ID" value="JAD76166.1"/>
    <property type="molecule type" value="Transcribed_RNA"/>
</dbReference>
<dbReference type="AlphaFoldDB" id="A0A0A9CKS6"/>
<protein>
    <submittedName>
        <fullName evidence="1">Uncharacterized protein</fullName>
    </submittedName>
</protein>
<reference evidence="1" key="2">
    <citation type="journal article" date="2015" name="Data Brief">
        <title>Shoot transcriptome of the giant reed, Arundo donax.</title>
        <authorList>
            <person name="Barrero R.A."/>
            <person name="Guerrero F.D."/>
            <person name="Moolhuijzen P."/>
            <person name="Goolsby J.A."/>
            <person name="Tidwell J."/>
            <person name="Bellgard S.E."/>
            <person name="Bellgard M.I."/>
        </authorList>
    </citation>
    <scope>NUCLEOTIDE SEQUENCE</scope>
    <source>
        <tissue evidence="1">Shoot tissue taken approximately 20 cm above the soil surface</tissue>
    </source>
</reference>
<evidence type="ECO:0000313" key="1">
    <source>
        <dbReference type="EMBL" id="JAD76166.1"/>
    </source>
</evidence>
<name>A0A0A9CKS6_ARUDO</name>
<organism evidence="1">
    <name type="scientific">Arundo donax</name>
    <name type="common">Giant reed</name>
    <name type="synonym">Donax arundinaceus</name>
    <dbReference type="NCBI Taxonomy" id="35708"/>
    <lineage>
        <taxon>Eukaryota</taxon>
        <taxon>Viridiplantae</taxon>
        <taxon>Streptophyta</taxon>
        <taxon>Embryophyta</taxon>
        <taxon>Tracheophyta</taxon>
        <taxon>Spermatophyta</taxon>
        <taxon>Magnoliopsida</taxon>
        <taxon>Liliopsida</taxon>
        <taxon>Poales</taxon>
        <taxon>Poaceae</taxon>
        <taxon>PACMAD clade</taxon>
        <taxon>Arundinoideae</taxon>
        <taxon>Arundineae</taxon>
        <taxon>Arundo</taxon>
    </lineage>
</organism>
<sequence>MILELKLGSSCIDCNNCSNSSDWKIWSPGSGGISLLAPFTASEDSSGFQVQPSEGQIMEPLPKGYSRFAASAKSFSSRNPSLRLELLKKSRALALDNTFSLSIKLFRSPVSTY</sequence>
<accession>A0A0A9CKS6</accession>